<keyword evidence="6 10" id="KW-0472">Membrane</keyword>
<evidence type="ECO:0000256" key="2">
    <source>
        <dbReference type="ARBA" id="ARBA00010532"/>
    </source>
</evidence>
<keyword evidence="4 10" id="KW-0812">Transmembrane</keyword>
<dbReference type="Pfam" id="PF01130">
    <property type="entry name" value="CD36"/>
    <property type="match status" value="1"/>
</dbReference>
<keyword evidence="3" id="KW-1003">Cell membrane</keyword>
<evidence type="ECO:0000313" key="12">
    <source>
        <dbReference type="Proteomes" id="UP000825002"/>
    </source>
</evidence>
<keyword evidence="5 10" id="KW-1133">Transmembrane helix</keyword>
<name>A0ABQ7SC03_9ACAR</name>
<feature type="transmembrane region" description="Helical" evidence="10">
    <location>
        <begin position="464"/>
        <end position="486"/>
    </location>
</feature>
<keyword evidence="12" id="KW-1185">Reference proteome</keyword>
<evidence type="ECO:0000256" key="7">
    <source>
        <dbReference type="ARBA" id="ARBA00023157"/>
    </source>
</evidence>
<organism evidence="11 12">
    <name type="scientific">Fragariocoptes setiger</name>
    <dbReference type="NCBI Taxonomy" id="1670756"/>
    <lineage>
        <taxon>Eukaryota</taxon>
        <taxon>Metazoa</taxon>
        <taxon>Ecdysozoa</taxon>
        <taxon>Arthropoda</taxon>
        <taxon>Chelicerata</taxon>
        <taxon>Arachnida</taxon>
        <taxon>Acari</taxon>
        <taxon>Acariformes</taxon>
        <taxon>Trombidiformes</taxon>
        <taxon>Prostigmata</taxon>
        <taxon>Eupodina</taxon>
        <taxon>Eriophyoidea</taxon>
        <taxon>Phytoptidae</taxon>
        <taxon>Fragariocoptes</taxon>
    </lineage>
</organism>
<evidence type="ECO:0000256" key="6">
    <source>
        <dbReference type="ARBA" id="ARBA00023136"/>
    </source>
</evidence>
<feature type="transmembrane region" description="Helical" evidence="10">
    <location>
        <begin position="6"/>
        <end position="28"/>
    </location>
</feature>
<evidence type="ECO:0000256" key="5">
    <source>
        <dbReference type="ARBA" id="ARBA00022989"/>
    </source>
</evidence>
<evidence type="ECO:0000256" key="9">
    <source>
        <dbReference type="ARBA" id="ARBA00023180"/>
    </source>
</evidence>
<dbReference type="PRINTS" id="PR01610">
    <property type="entry name" value="CD36ANTIGEN"/>
</dbReference>
<dbReference type="InterPro" id="IPR005428">
    <property type="entry name" value="CD36/SCARB1/SNMP1"/>
</dbReference>
<dbReference type="PANTHER" id="PTHR11923">
    <property type="entry name" value="SCAVENGER RECEPTOR CLASS B TYPE-1 SR-B1"/>
    <property type="match status" value="1"/>
</dbReference>
<evidence type="ECO:0000256" key="8">
    <source>
        <dbReference type="ARBA" id="ARBA00023170"/>
    </source>
</evidence>
<sequence>MWKYICYVVGVLVGTSLIVCGIFGSITMPKLIDEKIRKTLVIVEGSEGYKKFVSSPVPMQAQVYLFNVTNAEELLDYDVKPKLEQVGPFFLTESRRKEIVKFNDKNTTLDYRLYRTYYFEADKSAPLSSVITIPNVAAFTAISSAVEKNKMDENTLATNVLSEKLVNETMYLTDTAENILFKGIRLTWLDALEKDMAMDNGPPNNTFGIFYGKNGTWDKEADGTMTISTGYDGNMTNIGRVLLWNGKTELSTWKGDPCNRIVGTDGTSFHPNIRKEEKLEVFSPDLCRSLAIEFKQITSMKSVELYRYGMAPSFYDPIDSSDETKCYCVKKTPREKKQFCSARGIIDLSSCRRKPIVMSTPHFFNGDDNLRNVFEGLQPSHQEHDTYIDVEPITGYVLRAKRRLQVNVEMLQNEDFTMANTPILQRMGRLIHPFLYIDQSGTITDELLAKLEAKLITKIRLYKILLYSAIVTGAILLTATLIFIMYEVTTTGKKEKKQRAVKGTVGDVAAGEVLLNNLDKDKQQQNASSGLIR</sequence>
<evidence type="ECO:0000256" key="4">
    <source>
        <dbReference type="ARBA" id="ARBA00022692"/>
    </source>
</evidence>
<comment type="similarity">
    <text evidence="2">Belongs to the CD36 family.</text>
</comment>
<comment type="subcellular location">
    <subcellularLocation>
        <location evidence="1">Cell membrane</location>
        <topology evidence="1">Multi-pass membrane protein</topology>
    </subcellularLocation>
</comment>
<keyword evidence="9" id="KW-0325">Glycoprotein</keyword>
<accession>A0ABQ7SC03</accession>
<evidence type="ECO:0000256" key="3">
    <source>
        <dbReference type="ARBA" id="ARBA00022475"/>
    </source>
</evidence>
<gene>
    <name evidence="11" type="primary">SCARB2</name>
    <name evidence="11" type="ORF">GZH46_00491</name>
</gene>
<dbReference type="InterPro" id="IPR002159">
    <property type="entry name" value="CD36_fam"/>
</dbReference>
<evidence type="ECO:0000256" key="1">
    <source>
        <dbReference type="ARBA" id="ARBA00004651"/>
    </source>
</evidence>
<evidence type="ECO:0000256" key="10">
    <source>
        <dbReference type="SAM" id="Phobius"/>
    </source>
</evidence>
<reference evidence="11 12" key="1">
    <citation type="submission" date="2020-10" db="EMBL/GenBank/DDBJ databases">
        <authorList>
            <person name="Klimov P.B."/>
            <person name="Dyachkov S.M."/>
            <person name="Chetverikov P.E."/>
        </authorList>
    </citation>
    <scope>NUCLEOTIDE SEQUENCE [LARGE SCALE GENOMIC DNA]</scope>
    <source>
        <strain evidence="11">BMOC 18-1129-001#AD2665</strain>
        <tissue evidence="11">Entire mites</tissue>
    </source>
</reference>
<proteinExistence type="inferred from homology"/>
<evidence type="ECO:0000313" key="11">
    <source>
        <dbReference type="EMBL" id="KAG9510949.1"/>
    </source>
</evidence>
<comment type="caution">
    <text evidence="11">The sequence shown here is derived from an EMBL/GenBank/DDBJ whole genome shotgun (WGS) entry which is preliminary data.</text>
</comment>
<keyword evidence="8" id="KW-0675">Receptor</keyword>
<dbReference type="Proteomes" id="UP000825002">
    <property type="component" value="Unassembled WGS sequence"/>
</dbReference>
<dbReference type="PRINTS" id="PR01609">
    <property type="entry name" value="CD36FAMILY"/>
</dbReference>
<dbReference type="EMBL" id="JAIFTH010000050">
    <property type="protein sequence ID" value="KAG9510949.1"/>
    <property type="molecule type" value="Genomic_DNA"/>
</dbReference>
<keyword evidence="7" id="KW-1015">Disulfide bond</keyword>
<protein>
    <submittedName>
        <fullName evidence="11">Lysosome membrane protein 2</fullName>
    </submittedName>
</protein>
<dbReference type="PANTHER" id="PTHR11923:SF51">
    <property type="entry name" value="LYSOSOME MEMBRANE PROTEIN 2"/>
    <property type="match status" value="1"/>
</dbReference>